<keyword evidence="3" id="KW-1185">Reference proteome</keyword>
<protein>
    <submittedName>
        <fullName evidence="2">Uncharacterized protein</fullName>
    </submittedName>
</protein>
<evidence type="ECO:0000313" key="2">
    <source>
        <dbReference type="EMBL" id="KAJ1179617.1"/>
    </source>
</evidence>
<accession>A0AAV7TSQ1</accession>
<sequence length="107" mass="11521">MRALAKKQRHGQAELTPGTVICQAGKCGSRACSATPVSRAGSEAGTRHSAPTTHLPAGQEMRKADRQSQEPDPQPTVGGPTNLTTTFRKMSSIRTRQLRTREPGQQQ</sequence>
<feature type="compositionally biased region" description="Basic and acidic residues" evidence="1">
    <location>
        <begin position="60"/>
        <end position="69"/>
    </location>
</feature>
<organism evidence="2 3">
    <name type="scientific">Pleurodeles waltl</name>
    <name type="common">Iberian ribbed newt</name>
    <dbReference type="NCBI Taxonomy" id="8319"/>
    <lineage>
        <taxon>Eukaryota</taxon>
        <taxon>Metazoa</taxon>
        <taxon>Chordata</taxon>
        <taxon>Craniata</taxon>
        <taxon>Vertebrata</taxon>
        <taxon>Euteleostomi</taxon>
        <taxon>Amphibia</taxon>
        <taxon>Batrachia</taxon>
        <taxon>Caudata</taxon>
        <taxon>Salamandroidea</taxon>
        <taxon>Salamandridae</taxon>
        <taxon>Pleurodelinae</taxon>
        <taxon>Pleurodeles</taxon>
    </lineage>
</organism>
<feature type="region of interest" description="Disordered" evidence="1">
    <location>
        <begin position="30"/>
        <end position="107"/>
    </location>
</feature>
<comment type="caution">
    <text evidence="2">The sequence shown here is derived from an EMBL/GenBank/DDBJ whole genome shotgun (WGS) entry which is preliminary data.</text>
</comment>
<feature type="compositionally biased region" description="Polar residues" evidence="1">
    <location>
        <begin position="79"/>
        <end position="95"/>
    </location>
</feature>
<reference evidence="2" key="1">
    <citation type="journal article" date="2022" name="bioRxiv">
        <title>Sequencing and chromosome-scale assembly of the giantPleurodeles waltlgenome.</title>
        <authorList>
            <person name="Brown T."/>
            <person name="Elewa A."/>
            <person name="Iarovenko S."/>
            <person name="Subramanian E."/>
            <person name="Araus A.J."/>
            <person name="Petzold A."/>
            <person name="Susuki M."/>
            <person name="Suzuki K.-i.T."/>
            <person name="Hayashi T."/>
            <person name="Toyoda A."/>
            <person name="Oliveira C."/>
            <person name="Osipova E."/>
            <person name="Leigh N.D."/>
            <person name="Simon A."/>
            <person name="Yun M.H."/>
        </authorList>
    </citation>
    <scope>NUCLEOTIDE SEQUENCE</scope>
    <source>
        <strain evidence="2">20211129_DDA</strain>
        <tissue evidence="2">Liver</tissue>
    </source>
</reference>
<evidence type="ECO:0000256" key="1">
    <source>
        <dbReference type="SAM" id="MobiDB-lite"/>
    </source>
</evidence>
<dbReference type="EMBL" id="JANPWB010000006">
    <property type="protein sequence ID" value="KAJ1179617.1"/>
    <property type="molecule type" value="Genomic_DNA"/>
</dbReference>
<gene>
    <name evidence="2" type="ORF">NDU88_004851</name>
</gene>
<proteinExistence type="predicted"/>
<name>A0AAV7TSQ1_PLEWA</name>
<dbReference type="Proteomes" id="UP001066276">
    <property type="component" value="Chromosome 3_2"/>
</dbReference>
<dbReference type="AlphaFoldDB" id="A0AAV7TSQ1"/>
<evidence type="ECO:0000313" key="3">
    <source>
        <dbReference type="Proteomes" id="UP001066276"/>
    </source>
</evidence>